<proteinExistence type="predicted"/>
<feature type="region of interest" description="Disordered" evidence="1">
    <location>
        <begin position="231"/>
        <end position="340"/>
    </location>
</feature>
<accession>A0A8H7SDP8</accession>
<dbReference type="PANTHER" id="PTHR22794">
    <property type="entry name" value="THAP DOMAIN PROTEIN 11"/>
    <property type="match status" value="1"/>
</dbReference>
<keyword evidence="3" id="KW-1185">Reference proteome</keyword>
<feature type="compositionally biased region" description="Low complexity" evidence="1">
    <location>
        <begin position="1"/>
        <end position="14"/>
    </location>
</feature>
<feature type="compositionally biased region" description="Low complexity" evidence="1">
    <location>
        <begin position="236"/>
        <end position="248"/>
    </location>
</feature>
<sequence>MATTTVPSNTTTTNTHHKKHTRHHVKRRSTGRVHVTKLAPMARANAHTDTEADDHDSTHSTHKRPHMRRSQSQRSLNRLSAGMTALAPLHPQTSTIKNNNASTISPPTTPPLQSKEQQQQGKERKQKKKQKHPSSSSSSSSEEEQALGKEVKNKVDDTNNNYPIPSISSPAILRNNNNNKNLISTSVTSSNTSTSKPYVLSQREPAAPVEQTFNAVANNLVAPDKAALPSFHKQATSPSKSPSNTSDSHAGKKRMPPLRSQFIDEHHHHPSSTSSFSSHHNITQHNHHQHHQQDDSQYHSHHGSNNNIKRSGLEKSPRQSNVASAATAQPPGLSRTQQKLMLQRQHCLVDDENNLGHPRNMLRLTRELERVGREYRCVKRYRDPMLESLQRCVMGNKQEPEQQLQQHQHQPHRLQGNSRTRSSSVLPSSSQFQQEFPTDAHIPHLEQRQAIHRRQHQLKMLAVTNENNNHLHTYAYNRNSSPITSSNDQQPNTALDMIRWSAGALLDRVWYGSNNNDGVSSSGSGSH</sequence>
<organism evidence="2 3">
    <name type="scientific">Circinella minor</name>
    <dbReference type="NCBI Taxonomy" id="1195481"/>
    <lineage>
        <taxon>Eukaryota</taxon>
        <taxon>Fungi</taxon>
        <taxon>Fungi incertae sedis</taxon>
        <taxon>Mucoromycota</taxon>
        <taxon>Mucoromycotina</taxon>
        <taxon>Mucoromycetes</taxon>
        <taxon>Mucorales</taxon>
        <taxon>Lichtheimiaceae</taxon>
        <taxon>Circinella</taxon>
    </lineage>
</organism>
<feature type="compositionally biased region" description="Low complexity" evidence="1">
    <location>
        <begin position="401"/>
        <end position="430"/>
    </location>
</feature>
<feature type="region of interest" description="Disordered" evidence="1">
    <location>
        <begin position="397"/>
        <end position="433"/>
    </location>
</feature>
<feature type="compositionally biased region" description="Polar residues" evidence="1">
    <location>
        <begin position="158"/>
        <end position="169"/>
    </location>
</feature>
<comment type="caution">
    <text evidence="2">The sequence shown here is derived from an EMBL/GenBank/DDBJ whole genome shotgun (WGS) entry which is preliminary data.</text>
</comment>
<dbReference type="GO" id="GO:0000329">
    <property type="term" value="C:fungal-type vacuole membrane"/>
    <property type="evidence" value="ECO:0007669"/>
    <property type="project" value="TreeGrafter"/>
</dbReference>
<feature type="compositionally biased region" description="Polar residues" evidence="1">
    <location>
        <begin position="91"/>
        <end position="106"/>
    </location>
</feature>
<feature type="region of interest" description="Disordered" evidence="1">
    <location>
        <begin position="1"/>
        <end position="203"/>
    </location>
</feature>
<dbReference type="OrthoDB" id="5430106at2759"/>
<dbReference type="AlphaFoldDB" id="A0A8H7SDP8"/>
<feature type="compositionally biased region" description="Polar residues" evidence="1">
    <location>
        <begin position="318"/>
        <end position="327"/>
    </location>
</feature>
<dbReference type="GO" id="GO:0031931">
    <property type="term" value="C:TORC1 complex"/>
    <property type="evidence" value="ECO:0007669"/>
    <property type="project" value="TreeGrafter"/>
</dbReference>
<evidence type="ECO:0000313" key="3">
    <source>
        <dbReference type="Proteomes" id="UP000646827"/>
    </source>
</evidence>
<evidence type="ECO:0000313" key="2">
    <source>
        <dbReference type="EMBL" id="KAG2226138.1"/>
    </source>
</evidence>
<reference evidence="2 3" key="1">
    <citation type="submission" date="2020-12" db="EMBL/GenBank/DDBJ databases">
        <title>Metabolic potential, ecology and presence of endohyphal bacteria is reflected in genomic diversity of Mucoromycotina.</title>
        <authorList>
            <person name="Muszewska A."/>
            <person name="Okrasinska A."/>
            <person name="Steczkiewicz K."/>
            <person name="Drgas O."/>
            <person name="Orlowska M."/>
            <person name="Perlinska-Lenart U."/>
            <person name="Aleksandrzak-Piekarczyk T."/>
            <person name="Szatraj K."/>
            <person name="Zielenkiewicz U."/>
            <person name="Pilsyk S."/>
            <person name="Malc E."/>
            <person name="Mieczkowski P."/>
            <person name="Kruszewska J.S."/>
            <person name="Biernat P."/>
            <person name="Pawlowska J."/>
        </authorList>
    </citation>
    <scope>NUCLEOTIDE SEQUENCE [LARGE SCALE GENOMIC DNA]</scope>
    <source>
        <strain evidence="2 3">CBS 142.35</strain>
    </source>
</reference>
<evidence type="ECO:0000256" key="1">
    <source>
        <dbReference type="SAM" id="MobiDB-lite"/>
    </source>
</evidence>
<name>A0A8H7SDP8_9FUNG</name>
<dbReference type="PANTHER" id="PTHR22794:SF2">
    <property type="entry name" value="THAP DOMAIN-CONTAINING PROTEIN 11"/>
    <property type="match status" value="1"/>
</dbReference>
<gene>
    <name evidence="2" type="ORF">INT45_011755</name>
</gene>
<feature type="compositionally biased region" description="Basic residues" evidence="1">
    <location>
        <begin position="15"/>
        <end position="35"/>
    </location>
</feature>
<feature type="compositionally biased region" description="Low complexity" evidence="1">
    <location>
        <begin position="271"/>
        <end position="284"/>
    </location>
</feature>
<feature type="compositionally biased region" description="Basic and acidic residues" evidence="1">
    <location>
        <begin position="146"/>
        <end position="157"/>
    </location>
</feature>
<feature type="compositionally biased region" description="Low complexity" evidence="1">
    <location>
        <begin position="175"/>
        <end position="195"/>
    </location>
</feature>
<feature type="compositionally biased region" description="Basic and acidic residues" evidence="1">
    <location>
        <begin position="46"/>
        <end position="59"/>
    </location>
</feature>
<feature type="compositionally biased region" description="Basic residues" evidence="1">
    <location>
        <begin position="60"/>
        <end position="71"/>
    </location>
</feature>
<dbReference type="Proteomes" id="UP000646827">
    <property type="component" value="Unassembled WGS sequence"/>
</dbReference>
<protein>
    <submittedName>
        <fullName evidence="2">Uncharacterized protein</fullName>
    </submittedName>
</protein>
<dbReference type="EMBL" id="JAEPRB010000020">
    <property type="protein sequence ID" value="KAG2226138.1"/>
    <property type="molecule type" value="Genomic_DNA"/>
</dbReference>